<dbReference type="Proteomes" id="UP001500325">
    <property type="component" value="Unassembled WGS sequence"/>
</dbReference>
<evidence type="ECO:0000256" key="1">
    <source>
        <dbReference type="ARBA" id="ARBA00006754"/>
    </source>
</evidence>
<dbReference type="Pfam" id="PF17853">
    <property type="entry name" value="GGDEF_2"/>
    <property type="match status" value="1"/>
</dbReference>
<dbReference type="InterPro" id="IPR051448">
    <property type="entry name" value="CdaR-like_regulators"/>
</dbReference>
<reference evidence="4" key="1">
    <citation type="journal article" date="2019" name="Int. J. Syst. Evol. Microbiol.">
        <title>The Global Catalogue of Microorganisms (GCM) 10K type strain sequencing project: providing services to taxonomists for standard genome sequencing and annotation.</title>
        <authorList>
            <consortium name="The Broad Institute Genomics Platform"/>
            <consortium name="The Broad Institute Genome Sequencing Center for Infectious Disease"/>
            <person name="Wu L."/>
            <person name="Ma J."/>
        </authorList>
    </citation>
    <scope>NUCLEOTIDE SEQUENCE [LARGE SCALE GENOMIC DNA]</scope>
    <source>
        <strain evidence="4">JCM 18055</strain>
    </source>
</reference>
<sequence>MSPLKSPERPAPATSVADTLTHVVELLADDAPAEIVTAVVSGLRAGPAAVRAAADALAVRDLLDLRRRREREGAALYATARDLTSLRSSDEVLRAIVERARRLLGSDSAYIALVDDSTGDAYMRVTVGTRTDGIRAVRQRPGYGVGGFVIQTAQALATSDYLVDERIRHDPLVAAAVGADGIVSIAGVPMKTGATVIGALFAANRVRRDFDQAELALLSSLAAHASVVIENARLYERTQSVTTELREAGARLAAQRHALERAAFAHEQLMPLALERTDVSELVRAVRRILGGTALLLAADGTVLAECGEDTGVDRSDGHEVEIRVGEESLGRLRLVRAAPLSAADERTLERAAQTAALLLVMSRQSALVAREVRAELLADLLADRAPNWAVLQRRAVRSGIADFERPHTVVVASSAASRQGRGPAPDQPLVCAAVDLAERHGGLAGAHGGTVVLVVPGLDPDEAARLAVDELSTAAGQPVTAGAAGPGATARVVRGLHRSAARCHRLLLALGREGHGTSLSELGMLGTVLEHADPDQIRRLLGRTLGPLTAYDRANGSTLLATVEAYFSAGQSPPATARALGIHVNTVYQRLERITAVLGGPRWREPAGAVEMQLSLALNRQLAEPLT</sequence>
<comment type="similarity">
    <text evidence="1">Belongs to the CdaR family.</text>
</comment>
<organism evidence="3 4">
    <name type="scientific">Pseudonocardia yuanmonensis</name>
    <dbReference type="NCBI Taxonomy" id="1095914"/>
    <lineage>
        <taxon>Bacteria</taxon>
        <taxon>Bacillati</taxon>
        <taxon>Actinomycetota</taxon>
        <taxon>Actinomycetes</taxon>
        <taxon>Pseudonocardiales</taxon>
        <taxon>Pseudonocardiaceae</taxon>
        <taxon>Pseudonocardia</taxon>
    </lineage>
</organism>
<dbReference type="SUPFAM" id="SSF55781">
    <property type="entry name" value="GAF domain-like"/>
    <property type="match status" value="1"/>
</dbReference>
<dbReference type="Pfam" id="PF13556">
    <property type="entry name" value="HTH_30"/>
    <property type="match status" value="1"/>
</dbReference>
<dbReference type="InterPro" id="IPR042070">
    <property type="entry name" value="PucR_C-HTH_sf"/>
</dbReference>
<dbReference type="InterPro" id="IPR025736">
    <property type="entry name" value="PucR_C-HTH_dom"/>
</dbReference>
<keyword evidence="4" id="KW-1185">Reference proteome</keyword>
<dbReference type="InterPro" id="IPR041522">
    <property type="entry name" value="CdaR_GGDEF"/>
</dbReference>
<dbReference type="RefSeq" id="WP_345383038.1">
    <property type="nucleotide sequence ID" value="NZ_BAABIC010000018.1"/>
</dbReference>
<dbReference type="SMART" id="SM00065">
    <property type="entry name" value="GAF"/>
    <property type="match status" value="1"/>
</dbReference>
<dbReference type="Gene3D" id="1.10.10.2840">
    <property type="entry name" value="PucR C-terminal helix-turn-helix domain"/>
    <property type="match status" value="1"/>
</dbReference>
<dbReference type="PANTHER" id="PTHR33744">
    <property type="entry name" value="CARBOHYDRATE DIACID REGULATOR"/>
    <property type="match status" value="1"/>
</dbReference>
<accession>A0ABP8XB56</accession>
<gene>
    <name evidence="3" type="ORF">GCM10023215_48480</name>
</gene>
<evidence type="ECO:0000259" key="2">
    <source>
        <dbReference type="SMART" id="SM00065"/>
    </source>
</evidence>
<evidence type="ECO:0000313" key="4">
    <source>
        <dbReference type="Proteomes" id="UP001500325"/>
    </source>
</evidence>
<name>A0ABP8XB56_9PSEU</name>
<dbReference type="Gene3D" id="3.30.450.40">
    <property type="match status" value="1"/>
</dbReference>
<comment type="caution">
    <text evidence="3">The sequence shown here is derived from an EMBL/GenBank/DDBJ whole genome shotgun (WGS) entry which is preliminary data.</text>
</comment>
<protein>
    <submittedName>
        <fullName evidence="3">Helix-turn-helix domain-containing protein</fullName>
    </submittedName>
</protein>
<dbReference type="Pfam" id="PF13185">
    <property type="entry name" value="GAF_2"/>
    <property type="match status" value="1"/>
</dbReference>
<dbReference type="PANTHER" id="PTHR33744:SF1">
    <property type="entry name" value="DNA-BINDING TRANSCRIPTIONAL ACTIVATOR ADER"/>
    <property type="match status" value="1"/>
</dbReference>
<dbReference type="InterPro" id="IPR003018">
    <property type="entry name" value="GAF"/>
</dbReference>
<dbReference type="InterPro" id="IPR029016">
    <property type="entry name" value="GAF-like_dom_sf"/>
</dbReference>
<proteinExistence type="inferred from homology"/>
<feature type="domain" description="GAF" evidence="2">
    <location>
        <begin position="88"/>
        <end position="239"/>
    </location>
</feature>
<dbReference type="EMBL" id="BAABIC010000018">
    <property type="protein sequence ID" value="GAA4703304.1"/>
    <property type="molecule type" value="Genomic_DNA"/>
</dbReference>
<evidence type="ECO:0000313" key="3">
    <source>
        <dbReference type="EMBL" id="GAA4703304.1"/>
    </source>
</evidence>